<dbReference type="EMBL" id="JAAMPC010000017">
    <property type="protein sequence ID" value="KAG2246922.1"/>
    <property type="molecule type" value="Genomic_DNA"/>
</dbReference>
<accession>A0A8X7P9Q9</accession>
<dbReference type="Proteomes" id="UP000886595">
    <property type="component" value="Unassembled WGS sequence"/>
</dbReference>
<organism evidence="1 2">
    <name type="scientific">Brassica carinata</name>
    <name type="common">Ethiopian mustard</name>
    <name type="synonym">Abyssinian cabbage</name>
    <dbReference type="NCBI Taxonomy" id="52824"/>
    <lineage>
        <taxon>Eukaryota</taxon>
        <taxon>Viridiplantae</taxon>
        <taxon>Streptophyta</taxon>
        <taxon>Embryophyta</taxon>
        <taxon>Tracheophyta</taxon>
        <taxon>Spermatophyta</taxon>
        <taxon>Magnoliopsida</taxon>
        <taxon>eudicotyledons</taxon>
        <taxon>Gunneridae</taxon>
        <taxon>Pentapetalae</taxon>
        <taxon>rosids</taxon>
        <taxon>malvids</taxon>
        <taxon>Brassicales</taxon>
        <taxon>Brassicaceae</taxon>
        <taxon>Brassiceae</taxon>
        <taxon>Brassica</taxon>
    </lineage>
</organism>
<proteinExistence type="predicted"/>
<comment type="caution">
    <text evidence="1">The sequence shown here is derived from an EMBL/GenBank/DDBJ whole genome shotgun (WGS) entry which is preliminary data.</text>
</comment>
<evidence type="ECO:0000313" key="1">
    <source>
        <dbReference type="EMBL" id="KAG2246922.1"/>
    </source>
</evidence>
<evidence type="ECO:0000313" key="2">
    <source>
        <dbReference type="Proteomes" id="UP000886595"/>
    </source>
</evidence>
<reference evidence="1 2" key="1">
    <citation type="submission" date="2020-02" db="EMBL/GenBank/DDBJ databases">
        <authorList>
            <person name="Ma Q."/>
            <person name="Huang Y."/>
            <person name="Song X."/>
            <person name="Pei D."/>
        </authorList>
    </citation>
    <scope>NUCLEOTIDE SEQUENCE [LARGE SCALE GENOMIC DNA]</scope>
    <source>
        <strain evidence="1">Sxm20200214</strain>
        <tissue evidence="1">Leaf</tissue>
    </source>
</reference>
<gene>
    <name evidence="1" type="ORF">Bca52824_086550</name>
</gene>
<keyword evidence="2" id="KW-1185">Reference proteome</keyword>
<protein>
    <submittedName>
        <fullName evidence="1">Uncharacterized protein</fullName>
    </submittedName>
</protein>
<sequence>MISSPSALPGHAVDLMAEEYRGMVPCLRRAASVAEEYEVAGGEVLVDDEDDDDKGNEDENLPSMKRLWLVVMESNYPHSNCVCAYC</sequence>
<name>A0A8X7P9Q9_BRACI</name>
<dbReference type="AlphaFoldDB" id="A0A8X7P9Q9"/>